<evidence type="ECO:0000256" key="6">
    <source>
        <dbReference type="ARBA" id="ARBA00023065"/>
    </source>
</evidence>
<evidence type="ECO:0000313" key="10">
    <source>
        <dbReference type="EMBL" id="EPR35807.1"/>
    </source>
</evidence>
<keyword evidence="3" id="KW-0050">Antiport</keyword>
<keyword evidence="6" id="KW-0406">Ion transport</keyword>
<keyword evidence="7 8" id="KW-0472">Membrane</keyword>
<comment type="caution">
    <text evidence="10">The sequence shown here is derived from an EMBL/GenBank/DDBJ whole genome shotgun (WGS) entry which is preliminary data.</text>
</comment>
<dbReference type="PANTHER" id="PTHR43562:SF1">
    <property type="entry name" value="NA(+)_H(+) ANTIPORTER YJBQ-RELATED"/>
    <property type="match status" value="1"/>
</dbReference>
<evidence type="ECO:0000256" key="4">
    <source>
        <dbReference type="ARBA" id="ARBA00022692"/>
    </source>
</evidence>
<protein>
    <submittedName>
        <fullName evidence="10">Sodium/hydrogen exchanger</fullName>
    </submittedName>
</protein>
<organism evidence="10 11">
    <name type="scientific">Desulfococcus multivorans DSM 2059</name>
    <dbReference type="NCBI Taxonomy" id="1121405"/>
    <lineage>
        <taxon>Bacteria</taxon>
        <taxon>Pseudomonadati</taxon>
        <taxon>Thermodesulfobacteriota</taxon>
        <taxon>Desulfobacteria</taxon>
        <taxon>Desulfobacterales</taxon>
        <taxon>Desulfococcaceae</taxon>
        <taxon>Desulfococcus</taxon>
    </lineage>
</organism>
<feature type="transmembrane region" description="Helical" evidence="8">
    <location>
        <begin position="263"/>
        <end position="281"/>
    </location>
</feature>
<dbReference type="EMBL" id="ATHJ01000105">
    <property type="protein sequence ID" value="EPR35807.1"/>
    <property type="molecule type" value="Genomic_DNA"/>
</dbReference>
<proteinExistence type="predicted"/>
<feature type="transmembrane region" description="Helical" evidence="8">
    <location>
        <begin position="174"/>
        <end position="197"/>
    </location>
</feature>
<keyword evidence="2" id="KW-0813">Transport</keyword>
<feature type="transmembrane region" description="Helical" evidence="8">
    <location>
        <begin position="329"/>
        <end position="347"/>
    </location>
</feature>
<evidence type="ECO:0000313" key="11">
    <source>
        <dbReference type="Proteomes" id="UP000014977"/>
    </source>
</evidence>
<sequence length="392" mass="43205">MITSQQTALLLVVLAILIVPGISRILRVPSMVVEIIFGVILGKSVLKLEFTGEWLPFLAHLGFLLLMFRAGMEIDFTMLKRQSRGQLMFQVLFFMVTLGLATLAATLLSRGFFVALMLSTTSLGLVMPTLRETGMSRTPMGQDILIAATLADFMTLFGITFYVLYIRQGIDWRFFLPIPLFLGFGILLRIGRVWVWWHPAGAERILGIQEDAQEIGVRLSMALLFLFVALSELAHLEPVLGAFLGGSLLAYIFREKPLLETKLSAMGFGFLIPVFFIHVGMQFDLTHIMKPEMILFSLKLLGAAVTVKMAPAALLLFRGRKPREVFQAGVLLSSRLSLIIAAAAIGVENNLIKPEIKDAVVFMALVTCFLGPTLFKLITPTVGSGGPNDVVK</sequence>
<feature type="transmembrane region" description="Helical" evidence="8">
    <location>
        <begin position="223"/>
        <end position="251"/>
    </location>
</feature>
<dbReference type="AlphaFoldDB" id="S7TF38"/>
<keyword evidence="11" id="KW-1185">Reference proteome</keyword>
<gene>
    <name evidence="10" type="ORF">dsmv_0512</name>
</gene>
<dbReference type="GO" id="GO:0015297">
    <property type="term" value="F:antiporter activity"/>
    <property type="evidence" value="ECO:0007669"/>
    <property type="project" value="UniProtKB-KW"/>
</dbReference>
<dbReference type="GO" id="GO:1902600">
    <property type="term" value="P:proton transmembrane transport"/>
    <property type="evidence" value="ECO:0007669"/>
    <property type="project" value="InterPro"/>
</dbReference>
<dbReference type="InterPro" id="IPR006153">
    <property type="entry name" value="Cation/H_exchanger_TM"/>
</dbReference>
<evidence type="ECO:0000256" key="2">
    <source>
        <dbReference type="ARBA" id="ARBA00022448"/>
    </source>
</evidence>
<evidence type="ECO:0000256" key="7">
    <source>
        <dbReference type="ARBA" id="ARBA00023136"/>
    </source>
</evidence>
<dbReference type="STRING" id="897.B2D07_15215"/>
<evidence type="ECO:0000259" key="9">
    <source>
        <dbReference type="Pfam" id="PF00999"/>
    </source>
</evidence>
<dbReference type="PATRIC" id="fig|1121405.3.peg.3210"/>
<feature type="transmembrane region" description="Helical" evidence="8">
    <location>
        <begin position="51"/>
        <end position="70"/>
    </location>
</feature>
<dbReference type="Gene3D" id="1.20.1530.20">
    <property type="match status" value="1"/>
</dbReference>
<feature type="transmembrane region" description="Helical" evidence="8">
    <location>
        <begin position="91"/>
        <end position="118"/>
    </location>
</feature>
<evidence type="ECO:0000256" key="1">
    <source>
        <dbReference type="ARBA" id="ARBA00004141"/>
    </source>
</evidence>
<dbReference type="eggNOG" id="COG0475">
    <property type="taxonomic scope" value="Bacteria"/>
</dbReference>
<dbReference type="OrthoDB" id="9793589at2"/>
<dbReference type="PANTHER" id="PTHR43562">
    <property type="entry name" value="NAPA-TYPE SODIUM/HYDROGEN ANTIPORTER"/>
    <property type="match status" value="1"/>
</dbReference>
<dbReference type="InterPro" id="IPR038770">
    <property type="entry name" value="Na+/solute_symporter_sf"/>
</dbReference>
<dbReference type="GO" id="GO:0016020">
    <property type="term" value="C:membrane"/>
    <property type="evidence" value="ECO:0007669"/>
    <property type="project" value="UniProtKB-SubCell"/>
</dbReference>
<feature type="domain" description="Cation/H+ exchanger transmembrane" evidence="9">
    <location>
        <begin position="14"/>
        <end position="376"/>
    </location>
</feature>
<keyword evidence="4 8" id="KW-0812">Transmembrane</keyword>
<name>S7TF38_DESML</name>
<feature type="transmembrane region" description="Helical" evidence="8">
    <location>
        <begin position="293"/>
        <end position="317"/>
    </location>
</feature>
<accession>S7TF38</accession>
<keyword evidence="5 8" id="KW-1133">Transmembrane helix</keyword>
<evidence type="ECO:0000256" key="8">
    <source>
        <dbReference type="SAM" id="Phobius"/>
    </source>
</evidence>
<evidence type="ECO:0000256" key="3">
    <source>
        <dbReference type="ARBA" id="ARBA00022449"/>
    </source>
</evidence>
<dbReference type="Pfam" id="PF00999">
    <property type="entry name" value="Na_H_Exchanger"/>
    <property type="match status" value="1"/>
</dbReference>
<comment type="subcellular location">
    <subcellularLocation>
        <location evidence="1">Membrane</location>
        <topology evidence="1">Multi-pass membrane protein</topology>
    </subcellularLocation>
</comment>
<evidence type="ECO:0000256" key="5">
    <source>
        <dbReference type="ARBA" id="ARBA00022989"/>
    </source>
</evidence>
<feature type="transmembrane region" description="Helical" evidence="8">
    <location>
        <begin position="144"/>
        <end position="165"/>
    </location>
</feature>
<reference evidence="10 11" key="1">
    <citation type="journal article" date="2013" name="Genome Announc.">
        <title>Draft genome sequences for three mercury-methylating, sulfate-reducing bacteria.</title>
        <authorList>
            <person name="Brown S.D."/>
            <person name="Hurt R.A.Jr."/>
            <person name="Gilmour C.C."/>
            <person name="Elias D.A."/>
        </authorList>
    </citation>
    <scope>NUCLEOTIDE SEQUENCE [LARGE SCALE GENOMIC DNA]</scope>
    <source>
        <strain evidence="10 11">DSM 2059</strain>
    </source>
</reference>
<feature type="transmembrane region" description="Helical" evidence="8">
    <location>
        <begin position="359"/>
        <end position="378"/>
    </location>
</feature>
<dbReference type="RefSeq" id="WP_020877623.1">
    <property type="nucleotide sequence ID" value="NZ_ATHJ01000105.1"/>
</dbReference>
<dbReference type="Proteomes" id="UP000014977">
    <property type="component" value="Unassembled WGS sequence"/>
</dbReference>